<dbReference type="AlphaFoldDB" id="A0A7J6SSW7"/>
<sequence length="69" mass="7931">MSHRRRGANHDAWEDVSSSSDEEEETVVEEKEERLDTTHKPSEVPKKAKVEHARAASTTQKKKTRSEKN</sequence>
<feature type="compositionally biased region" description="Basic and acidic residues" evidence="1">
    <location>
        <begin position="28"/>
        <end position="54"/>
    </location>
</feature>
<dbReference type="EMBL" id="JABANO010016028">
    <property type="protein sequence ID" value="KAF4735857.1"/>
    <property type="molecule type" value="Genomic_DNA"/>
</dbReference>
<feature type="compositionally biased region" description="Basic residues" evidence="1">
    <location>
        <begin position="60"/>
        <end position="69"/>
    </location>
</feature>
<name>A0A7J6SSW7_PEROL</name>
<keyword evidence="3" id="KW-1185">Reference proteome</keyword>
<organism evidence="2 3">
    <name type="scientific">Perkinsus olseni</name>
    <name type="common">Perkinsus atlanticus</name>
    <dbReference type="NCBI Taxonomy" id="32597"/>
    <lineage>
        <taxon>Eukaryota</taxon>
        <taxon>Sar</taxon>
        <taxon>Alveolata</taxon>
        <taxon>Perkinsozoa</taxon>
        <taxon>Perkinsea</taxon>
        <taxon>Perkinsida</taxon>
        <taxon>Perkinsidae</taxon>
        <taxon>Perkinsus</taxon>
    </lineage>
</organism>
<feature type="region of interest" description="Disordered" evidence="1">
    <location>
        <begin position="1"/>
        <end position="69"/>
    </location>
</feature>
<feature type="non-terminal residue" evidence="2">
    <location>
        <position position="1"/>
    </location>
</feature>
<protein>
    <submittedName>
        <fullName evidence="2">Uncharacterized protein</fullName>
    </submittedName>
</protein>
<comment type="caution">
    <text evidence="2">The sequence shown here is derived from an EMBL/GenBank/DDBJ whole genome shotgun (WGS) entry which is preliminary data.</text>
</comment>
<evidence type="ECO:0000256" key="1">
    <source>
        <dbReference type="SAM" id="MobiDB-lite"/>
    </source>
</evidence>
<gene>
    <name evidence="2" type="ORF">FOZ63_017047</name>
</gene>
<reference evidence="2 3" key="1">
    <citation type="submission" date="2020-04" db="EMBL/GenBank/DDBJ databases">
        <title>Perkinsus olseni comparative genomics.</title>
        <authorList>
            <person name="Bogema D.R."/>
        </authorList>
    </citation>
    <scope>NUCLEOTIDE SEQUENCE [LARGE SCALE GENOMIC DNA]</scope>
    <source>
        <strain evidence="2 3">ATCC PRA-207</strain>
    </source>
</reference>
<evidence type="ECO:0000313" key="3">
    <source>
        <dbReference type="Proteomes" id="UP000553632"/>
    </source>
</evidence>
<evidence type="ECO:0000313" key="2">
    <source>
        <dbReference type="EMBL" id="KAF4735857.1"/>
    </source>
</evidence>
<accession>A0A7J6SSW7</accession>
<dbReference type="Proteomes" id="UP000553632">
    <property type="component" value="Unassembled WGS sequence"/>
</dbReference>
<proteinExistence type="predicted"/>